<evidence type="ECO:0000313" key="2">
    <source>
        <dbReference type="Proteomes" id="UP000198893"/>
    </source>
</evidence>
<reference evidence="1 2" key="1">
    <citation type="submission" date="2016-10" db="EMBL/GenBank/DDBJ databases">
        <authorList>
            <person name="de Groot N.N."/>
        </authorList>
    </citation>
    <scope>NUCLEOTIDE SEQUENCE [LARGE SCALE GENOMIC DNA]</scope>
    <source>
        <strain evidence="1 2">DSM 27842</strain>
    </source>
</reference>
<proteinExistence type="predicted"/>
<sequence>MASTKLEQSALSLLTAFENAGKSVSRVIIEGRKIEIVLSTEHDADDFDRIDMRHGKT</sequence>
<dbReference type="AlphaFoldDB" id="A0A1H8VUW7"/>
<name>A0A1H8VUW7_9RHOB</name>
<evidence type="ECO:0000313" key="1">
    <source>
        <dbReference type="EMBL" id="SEP19155.1"/>
    </source>
</evidence>
<dbReference type="RefSeq" id="WP_175483311.1">
    <property type="nucleotide sequence ID" value="NZ_FODS01000035.1"/>
</dbReference>
<dbReference type="EMBL" id="FODS01000035">
    <property type="protein sequence ID" value="SEP19155.1"/>
    <property type="molecule type" value="Genomic_DNA"/>
</dbReference>
<dbReference type="Proteomes" id="UP000198893">
    <property type="component" value="Unassembled WGS sequence"/>
</dbReference>
<organism evidence="1 2">
    <name type="scientific">Salinihabitans flavidus</name>
    <dbReference type="NCBI Taxonomy" id="569882"/>
    <lineage>
        <taxon>Bacteria</taxon>
        <taxon>Pseudomonadati</taxon>
        <taxon>Pseudomonadota</taxon>
        <taxon>Alphaproteobacteria</taxon>
        <taxon>Rhodobacterales</taxon>
        <taxon>Roseobacteraceae</taxon>
        <taxon>Salinihabitans</taxon>
    </lineage>
</organism>
<accession>A0A1H8VUW7</accession>
<keyword evidence="2" id="KW-1185">Reference proteome</keyword>
<gene>
    <name evidence="1" type="ORF">SAMN04490248_1354</name>
</gene>
<protein>
    <submittedName>
        <fullName evidence="1">Uncharacterized protein</fullName>
    </submittedName>
</protein>